<dbReference type="Proteomes" id="UP000257109">
    <property type="component" value="Unassembled WGS sequence"/>
</dbReference>
<keyword evidence="1" id="KW-0472">Membrane</keyword>
<dbReference type="GO" id="GO:0003676">
    <property type="term" value="F:nucleic acid binding"/>
    <property type="evidence" value="ECO:0007669"/>
    <property type="project" value="InterPro"/>
</dbReference>
<protein>
    <recommendedName>
        <fullName evidence="4">Integrase catalytic domain-containing protein</fullName>
    </recommendedName>
</protein>
<feature type="transmembrane region" description="Helical" evidence="1">
    <location>
        <begin position="130"/>
        <end position="153"/>
    </location>
</feature>
<keyword evidence="1" id="KW-1133">Transmembrane helix</keyword>
<keyword evidence="3" id="KW-1185">Reference proteome</keyword>
<reference evidence="2" key="1">
    <citation type="submission" date="2018-05" db="EMBL/GenBank/DDBJ databases">
        <title>Draft genome of Mucuna pruriens seed.</title>
        <authorList>
            <person name="Nnadi N.E."/>
            <person name="Vos R."/>
            <person name="Hasami M.H."/>
            <person name="Devisetty U.K."/>
            <person name="Aguiy J.C."/>
        </authorList>
    </citation>
    <scope>NUCLEOTIDE SEQUENCE [LARGE SCALE GENOMIC DNA]</scope>
    <source>
        <strain evidence="2">JCA_2017</strain>
    </source>
</reference>
<sequence>MEIIFLLLDLAMSNFNPLYPYTMFFMFRNWLTTLSLYIGIYKIGIELTTGRTVEITKEQGGLYYLQHTKIVNRNPQKLGQLLNFGFTINVLDIHCLDYLKQCFYIYLQKSLLSPLSVIFVSFQSTIVQHFLLVIIKILNLFTLFILMCGVQLITQYRGLSDLYSLLIIFLMKHKYNVCQIFVDFFHLVKNQFDKSIKRLQSDNDIEFVNLEFSKFLKDNGVVHELTCVNTPQQNGNS</sequence>
<dbReference type="SUPFAM" id="SSF53098">
    <property type="entry name" value="Ribonuclease H-like"/>
    <property type="match status" value="1"/>
</dbReference>
<dbReference type="InterPro" id="IPR012337">
    <property type="entry name" value="RNaseH-like_sf"/>
</dbReference>
<dbReference type="InterPro" id="IPR036397">
    <property type="entry name" value="RNaseH_sf"/>
</dbReference>
<dbReference type="PANTHER" id="PTHR42648">
    <property type="entry name" value="TRANSPOSASE, PUTATIVE-RELATED"/>
    <property type="match status" value="1"/>
</dbReference>
<name>A0A371E4A0_MUCPR</name>
<evidence type="ECO:0000256" key="1">
    <source>
        <dbReference type="SAM" id="Phobius"/>
    </source>
</evidence>
<proteinExistence type="predicted"/>
<evidence type="ECO:0008006" key="4">
    <source>
        <dbReference type="Google" id="ProtNLM"/>
    </source>
</evidence>
<dbReference type="EMBL" id="QJKJ01016530">
    <property type="protein sequence ID" value="RDX60855.1"/>
    <property type="molecule type" value="Genomic_DNA"/>
</dbReference>
<dbReference type="OrthoDB" id="1749397at2759"/>
<dbReference type="PANTHER" id="PTHR42648:SF28">
    <property type="entry name" value="TRANSPOSON-ENCODED PROTEIN WITH RIBONUCLEASE H-LIKE AND RETROVIRUS ZINC FINGER-LIKE DOMAINS"/>
    <property type="match status" value="1"/>
</dbReference>
<dbReference type="STRING" id="157652.A0A371E4A0"/>
<organism evidence="2 3">
    <name type="scientific">Mucuna pruriens</name>
    <name type="common">Velvet bean</name>
    <name type="synonym">Dolichos pruriens</name>
    <dbReference type="NCBI Taxonomy" id="157652"/>
    <lineage>
        <taxon>Eukaryota</taxon>
        <taxon>Viridiplantae</taxon>
        <taxon>Streptophyta</taxon>
        <taxon>Embryophyta</taxon>
        <taxon>Tracheophyta</taxon>
        <taxon>Spermatophyta</taxon>
        <taxon>Magnoliopsida</taxon>
        <taxon>eudicotyledons</taxon>
        <taxon>Gunneridae</taxon>
        <taxon>Pentapetalae</taxon>
        <taxon>rosids</taxon>
        <taxon>fabids</taxon>
        <taxon>Fabales</taxon>
        <taxon>Fabaceae</taxon>
        <taxon>Papilionoideae</taxon>
        <taxon>50 kb inversion clade</taxon>
        <taxon>NPAAA clade</taxon>
        <taxon>indigoferoid/millettioid clade</taxon>
        <taxon>Phaseoleae</taxon>
        <taxon>Mucuna</taxon>
    </lineage>
</organism>
<dbReference type="AlphaFoldDB" id="A0A371E4A0"/>
<dbReference type="InterPro" id="IPR039537">
    <property type="entry name" value="Retrotran_Ty1/copia-like"/>
</dbReference>
<evidence type="ECO:0000313" key="3">
    <source>
        <dbReference type="Proteomes" id="UP000257109"/>
    </source>
</evidence>
<dbReference type="Gene3D" id="3.30.420.10">
    <property type="entry name" value="Ribonuclease H-like superfamily/Ribonuclease H"/>
    <property type="match status" value="1"/>
</dbReference>
<evidence type="ECO:0000313" key="2">
    <source>
        <dbReference type="EMBL" id="RDX60855.1"/>
    </source>
</evidence>
<comment type="caution">
    <text evidence="2">The sequence shown here is derived from an EMBL/GenBank/DDBJ whole genome shotgun (WGS) entry which is preliminary data.</text>
</comment>
<gene>
    <name evidence="2" type="ORF">CR513_60969</name>
</gene>
<keyword evidence="1" id="KW-0812">Transmembrane</keyword>
<accession>A0A371E4A0</accession>
<feature type="non-terminal residue" evidence="2">
    <location>
        <position position="1"/>
    </location>
</feature>